<accession>A0A2N9VYU9</accession>
<dbReference type="Pfam" id="PF00155">
    <property type="entry name" value="Aminotran_1_2"/>
    <property type="match status" value="1"/>
</dbReference>
<evidence type="ECO:0000256" key="4">
    <source>
        <dbReference type="ARBA" id="ARBA00022576"/>
    </source>
</evidence>
<dbReference type="InterPro" id="IPR015421">
    <property type="entry name" value="PyrdxlP-dep_Trfase_major"/>
</dbReference>
<comment type="catalytic activity">
    <reaction evidence="7">
        <text>L-aspartate + 2-oxoglutarate = oxaloacetate + L-glutamate</text>
        <dbReference type="Rhea" id="RHEA:21824"/>
        <dbReference type="ChEBI" id="CHEBI:16452"/>
        <dbReference type="ChEBI" id="CHEBI:16810"/>
        <dbReference type="ChEBI" id="CHEBI:29985"/>
        <dbReference type="ChEBI" id="CHEBI:29991"/>
        <dbReference type="EC" id="2.6.1.1"/>
    </reaction>
</comment>
<evidence type="ECO:0000259" key="9">
    <source>
        <dbReference type="Pfam" id="PF00155"/>
    </source>
</evidence>
<dbReference type="EMBL" id="MZMT01000028">
    <property type="protein sequence ID" value="PIO44667.1"/>
    <property type="molecule type" value="Genomic_DNA"/>
</dbReference>
<evidence type="ECO:0000313" key="10">
    <source>
        <dbReference type="EMBL" id="PIO44667.1"/>
    </source>
</evidence>
<evidence type="ECO:0000256" key="1">
    <source>
        <dbReference type="ARBA" id="ARBA00001933"/>
    </source>
</evidence>
<evidence type="ECO:0000313" key="11">
    <source>
        <dbReference type="Proteomes" id="UP000232163"/>
    </source>
</evidence>
<dbReference type="GO" id="GO:0030170">
    <property type="term" value="F:pyridoxal phosphate binding"/>
    <property type="evidence" value="ECO:0007669"/>
    <property type="project" value="InterPro"/>
</dbReference>
<reference evidence="10 11" key="1">
    <citation type="journal article" date="2017" name="Int J Environ Stud">
        <title>Does the Miocene-Pliocene relict legume Oxytropis triphylla form nitrogen-fixing nodules with a combination of bacterial strains?</title>
        <authorList>
            <person name="Safronova V."/>
            <person name="Belimov A."/>
            <person name="Sazanova A."/>
            <person name="Kuznetsova I."/>
            <person name="Popova J."/>
            <person name="Andronov E."/>
            <person name="Verkhozina A."/>
            <person name="Tikhonovich I."/>
        </authorList>
    </citation>
    <scope>NUCLEOTIDE SEQUENCE [LARGE SCALE GENOMIC DNA]</scope>
    <source>
        <strain evidence="10 11">Tri-38</strain>
    </source>
</reference>
<evidence type="ECO:0000256" key="2">
    <source>
        <dbReference type="ARBA" id="ARBA00007441"/>
    </source>
</evidence>
<dbReference type="Gene3D" id="3.90.1150.10">
    <property type="entry name" value="Aspartate Aminotransferase, domain 1"/>
    <property type="match status" value="1"/>
</dbReference>
<keyword evidence="4 8" id="KW-0032">Aminotransferase</keyword>
<keyword evidence="5 8" id="KW-0808">Transferase</keyword>
<evidence type="ECO:0000256" key="3">
    <source>
        <dbReference type="ARBA" id="ARBA00011738"/>
    </source>
</evidence>
<comment type="subunit">
    <text evidence="3">Homodimer.</text>
</comment>
<dbReference type="RefSeq" id="WP_162293260.1">
    <property type="nucleotide sequence ID" value="NZ_CP017943.1"/>
</dbReference>
<keyword evidence="11" id="KW-1185">Reference proteome</keyword>
<evidence type="ECO:0000256" key="5">
    <source>
        <dbReference type="ARBA" id="ARBA00022679"/>
    </source>
</evidence>
<dbReference type="InterPro" id="IPR015424">
    <property type="entry name" value="PyrdxlP-dep_Trfase"/>
</dbReference>
<dbReference type="GO" id="GO:0006520">
    <property type="term" value="P:amino acid metabolic process"/>
    <property type="evidence" value="ECO:0007669"/>
    <property type="project" value="InterPro"/>
</dbReference>
<dbReference type="InterPro" id="IPR050596">
    <property type="entry name" value="AspAT/PAT-like"/>
</dbReference>
<keyword evidence="6" id="KW-0663">Pyridoxal phosphate</keyword>
<dbReference type="PANTHER" id="PTHR46383">
    <property type="entry name" value="ASPARTATE AMINOTRANSFERASE"/>
    <property type="match status" value="1"/>
</dbReference>
<dbReference type="AlphaFoldDB" id="A0A2N9VYU9"/>
<comment type="caution">
    <text evidence="10">The sequence shown here is derived from an EMBL/GenBank/DDBJ whole genome shotgun (WGS) entry which is preliminary data.</text>
</comment>
<dbReference type="Proteomes" id="UP000232163">
    <property type="component" value="Unassembled WGS sequence"/>
</dbReference>
<dbReference type="GO" id="GO:0004069">
    <property type="term" value="F:L-aspartate:2-oxoglutarate aminotransferase activity"/>
    <property type="evidence" value="ECO:0007669"/>
    <property type="project" value="UniProtKB-EC"/>
</dbReference>
<organism evidence="10 11">
    <name type="scientific">Phyllobacterium zundukense</name>
    <dbReference type="NCBI Taxonomy" id="1867719"/>
    <lineage>
        <taxon>Bacteria</taxon>
        <taxon>Pseudomonadati</taxon>
        <taxon>Pseudomonadota</taxon>
        <taxon>Alphaproteobacteria</taxon>
        <taxon>Hyphomicrobiales</taxon>
        <taxon>Phyllobacteriaceae</taxon>
        <taxon>Phyllobacterium</taxon>
    </lineage>
</organism>
<evidence type="ECO:0000256" key="7">
    <source>
        <dbReference type="ARBA" id="ARBA00049185"/>
    </source>
</evidence>
<dbReference type="KEGG" id="pht:BLM14_26355"/>
<dbReference type="PANTHER" id="PTHR46383:SF1">
    <property type="entry name" value="ASPARTATE AMINOTRANSFERASE"/>
    <property type="match status" value="1"/>
</dbReference>
<dbReference type="CDD" id="cd00609">
    <property type="entry name" value="AAT_like"/>
    <property type="match status" value="1"/>
</dbReference>
<comment type="cofactor">
    <cofactor evidence="1 8">
        <name>pyridoxal 5'-phosphate</name>
        <dbReference type="ChEBI" id="CHEBI:597326"/>
    </cofactor>
</comment>
<evidence type="ECO:0000256" key="6">
    <source>
        <dbReference type="ARBA" id="ARBA00022898"/>
    </source>
</evidence>
<dbReference type="InterPro" id="IPR004839">
    <property type="entry name" value="Aminotransferase_I/II_large"/>
</dbReference>
<name>A0A2N9VYU9_9HYPH</name>
<dbReference type="InterPro" id="IPR015422">
    <property type="entry name" value="PyrdxlP-dep_Trfase_small"/>
</dbReference>
<protein>
    <recommendedName>
        <fullName evidence="8">Aminotransferase</fullName>
        <ecNumber evidence="8">2.6.1.-</ecNumber>
    </recommendedName>
</protein>
<dbReference type="Gene3D" id="3.40.640.10">
    <property type="entry name" value="Type I PLP-dependent aspartate aminotransferase-like (Major domain)"/>
    <property type="match status" value="1"/>
</dbReference>
<proteinExistence type="inferred from homology"/>
<dbReference type="EC" id="2.6.1.-" evidence="8"/>
<gene>
    <name evidence="10" type="ORF">B5P45_12510</name>
</gene>
<comment type="similarity">
    <text evidence="2 8">Belongs to the class-I pyridoxal-phosphate-dependent aminotransferase family.</text>
</comment>
<evidence type="ECO:0000256" key="8">
    <source>
        <dbReference type="RuleBase" id="RU000481"/>
    </source>
</evidence>
<dbReference type="FunFam" id="3.40.640.10:FF:000033">
    <property type="entry name" value="Aspartate aminotransferase"/>
    <property type="match status" value="1"/>
</dbReference>
<dbReference type="SUPFAM" id="SSF53383">
    <property type="entry name" value="PLP-dependent transferases"/>
    <property type="match status" value="1"/>
</dbReference>
<feature type="domain" description="Aminotransferase class I/classII large" evidence="9">
    <location>
        <begin position="32"/>
        <end position="391"/>
    </location>
</feature>
<dbReference type="PROSITE" id="PS00105">
    <property type="entry name" value="AA_TRANSFER_CLASS_1"/>
    <property type="match status" value="1"/>
</dbReference>
<sequence>MSLIAKRLQAVRPSQTKAMTAAAAALKEKGIDVITLSQGEPDFDTPDVVQRAGIAAIREGKTRYTPVAGVKQLREAIRQKLLRDNSLDYDIDAITVGCGAKQVVFNALFASLDPGDEVVIPTPCWVSYPDMVRLAGGEPVLVACHERFGFKLKAEDLEAAITPRTKWLMLNSPNNPTGAVYSKAELAALAVVLRRPSQVHVLADDIYEKLVYGVRFATMAEAAPDLIDRTLTVNGVSKSSAMTGWRLGYGAGPKDLIKAMNTIQGQTSSHTSSISQYAAIEAIGGNQDYIDDFVSSFRKRRDLVVEKINEAQGLKCRTPDGAFYVFVNCAGVIGSTTPQGKVIETDTDFALYLLEHFGVAVVPGSGFMASPYIRISYAASVEELQHACGRILAACEALSESEKIYEQSKATA</sequence>
<dbReference type="InterPro" id="IPR004838">
    <property type="entry name" value="NHTrfase_class1_PyrdxlP-BS"/>
</dbReference>